<name>A0A6B8TQZ5_9CORY</name>
<dbReference type="REBASE" id="357735">
    <property type="entry name" value="Cxe674ORF9555P"/>
</dbReference>
<keyword evidence="2" id="KW-0540">Nuclease</keyword>
<keyword evidence="2" id="KW-0378">Hydrolase</keyword>
<feature type="region of interest" description="Disordered" evidence="1">
    <location>
        <begin position="1"/>
        <end position="21"/>
    </location>
</feature>
<accession>A0A6B8TQZ5</accession>
<dbReference type="EMBL" id="CP046322">
    <property type="protein sequence ID" value="QGS35151.1"/>
    <property type="molecule type" value="Genomic_DNA"/>
</dbReference>
<dbReference type="InterPro" id="IPR018575">
    <property type="entry name" value="Restrct_endonuc_II_Eco29kI"/>
</dbReference>
<sequence>MKSFGDRSSMNGAGQGRGLVIVEPDEDRSGEEIHRVAAEHEVLRVTQRKIADQAGGHAYPVGADGRGEAIGVGQRDRVIECARPDAAGSDRMALKRGDQRQLFTAGGAVAIGKGGRVLPNSLDDRVLGDVGNEGVRVQVIARTVEHDSDDCSNAVRASIWSGGALRVGDNSGIIKRMGIQGQPSYAREFKLSITRALGDQLFEAMDATGIAPLTQENINSLEPRPGVYELHNRIDGEWRRVYVGKASKSLPQRLSKHRFKLSGRENIKLEDMAFKCAYVDEDFDSSAPEKMLIARHRKTGDVVWNNNGFGNNDPGKQRDTSLVKANHFDSQYPVNLEISYAAMDLGIVDGSKAYDAVSALKINLPYLLRFDKNVDKVLEGGVIRNLSDRDMEFSVGEWLERLMHYFPDGWQLTVLPGYLILYPESREYLSARRYWRTVDGEVVTSVGSKWAGLGRRE</sequence>
<feature type="compositionally biased region" description="Polar residues" evidence="1">
    <location>
        <begin position="1"/>
        <end position="12"/>
    </location>
</feature>
<dbReference type="Pfam" id="PF09517">
    <property type="entry name" value="RE_Eco29kI"/>
    <property type="match status" value="1"/>
</dbReference>
<proteinExistence type="predicted"/>
<gene>
    <name evidence="2" type="ORF">FOB82_09550</name>
</gene>
<dbReference type="RefSeq" id="WP_155869960.1">
    <property type="nucleotide sequence ID" value="NZ_CP046322.1"/>
</dbReference>
<evidence type="ECO:0000256" key="1">
    <source>
        <dbReference type="SAM" id="MobiDB-lite"/>
    </source>
</evidence>
<dbReference type="KEGG" id="cxe:FOB82_09550"/>
<dbReference type="Proteomes" id="UP000426857">
    <property type="component" value="Chromosome"/>
</dbReference>
<reference evidence="2 3" key="1">
    <citation type="submission" date="2019-11" db="EMBL/GenBank/DDBJ databases">
        <title>FDA dAtabase for Regulatory Grade micrObial Sequences (FDA-ARGOS): Supporting development and validation of Infectious Disease Dx tests.</title>
        <authorList>
            <person name="Kerrigan L."/>
            <person name="Long C."/>
            <person name="Tallon L."/>
            <person name="Sadzewicz L."/>
            <person name="Vavikolanu K."/>
            <person name="Mehta A."/>
            <person name="Aluvathingal J."/>
            <person name="Nadendla S."/>
            <person name="Yan Y."/>
            <person name="Sichtig H."/>
        </authorList>
    </citation>
    <scope>NUCLEOTIDE SEQUENCE [LARGE SCALE GENOMIC DNA]</scope>
    <source>
        <strain evidence="2 3">FDAARGOS_674</strain>
    </source>
</reference>
<evidence type="ECO:0000313" key="2">
    <source>
        <dbReference type="EMBL" id="QGS35151.1"/>
    </source>
</evidence>
<keyword evidence="2" id="KW-0255">Endonuclease</keyword>
<dbReference type="GO" id="GO:0004519">
    <property type="term" value="F:endonuclease activity"/>
    <property type="evidence" value="ECO:0007669"/>
    <property type="project" value="UniProtKB-KW"/>
</dbReference>
<protein>
    <submittedName>
        <fullName evidence="2">Eco29kI family restriction endonuclease</fullName>
    </submittedName>
</protein>
<organism evidence="2 3">
    <name type="scientific">Corynebacterium xerosis</name>
    <dbReference type="NCBI Taxonomy" id="1725"/>
    <lineage>
        <taxon>Bacteria</taxon>
        <taxon>Bacillati</taxon>
        <taxon>Actinomycetota</taxon>
        <taxon>Actinomycetes</taxon>
        <taxon>Mycobacteriales</taxon>
        <taxon>Corynebacteriaceae</taxon>
        <taxon>Corynebacterium</taxon>
    </lineage>
</organism>
<dbReference type="AlphaFoldDB" id="A0A6B8TQZ5"/>
<evidence type="ECO:0000313" key="3">
    <source>
        <dbReference type="Proteomes" id="UP000426857"/>
    </source>
</evidence>